<sequence>MKLIQFMDLVEEYLKITLVSQQEIYLRMEIGTWQMYVWVTKTCLQKLILNKKVNCSAIHLLHIIMNGRMRPNKSQIELIYIALFFVASHFRFLKTMKICLLIKEMCTQISINRLTILHLE</sequence>
<feature type="transmembrane region" description="Helical" evidence="1">
    <location>
        <begin position="75"/>
        <end position="93"/>
    </location>
</feature>
<proteinExistence type="predicted"/>
<dbReference type="InParanoid" id="W7XIC7"/>
<reference evidence="3" key="1">
    <citation type="journal article" date="2006" name="PLoS Biol.">
        <title>Macronuclear genome sequence of the ciliate Tetrahymena thermophila, a model eukaryote.</title>
        <authorList>
            <person name="Eisen J.A."/>
            <person name="Coyne R.S."/>
            <person name="Wu M."/>
            <person name="Wu D."/>
            <person name="Thiagarajan M."/>
            <person name="Wortman J.R."/>
            <person name="Badger J.H."/>
            <person name="Ren Q."/>
            <person name="Amedeo P."/>
            <person name="Jones K.M."/>
            <person name="Tallon L.J."/>
            <person name="Delcher A.L."/>
            <person name="Salzberg S.L."/>
            <person name="Silva J.C."/>
            <person name="Haas B.J."/>
            <person name="Majoros W.H."/>
            <person name="Farzad M."/>
            <person name="Carlton J.M."/>
            <person name="Smith R.K. Jr."/>
            <person name="Garg J."/>
            <person name="Pearlman R.E."/>
            <person name="Karrer K.M."/>
            <person name="Sun L."/>
            <person name="Manning G."/>
            <person name="Elde N.C."/>
            <person name="Turkewitz A.P."/>
            <person name="Asai D.J."/>
            <person name="Wilkes D.E."/>
            <person name="Wang Y."/>
            <person name="Cai H."/>
            <person name="Collins K."/>
            <person name="Stewart B.A."/>
            <person name="Lee S.R."/>
            <person name="Wilamowska K."/>
            <person name="Weinberg Z."/>
            <person name="Ruzzo W.L."/>
            <person name="Wloga D."/>
            <person name="Gaertig J."/>
            <person name="Frankel J."/>
            <person name="Tsao C.-C."/>
            <person name="Gorovsky M.A."/>
            <person name="Keeling P.J."/>
            <person name="Waller R.F."/>
            <person name="Patron N.J."/>
            <person name="Cherry J.M."/>
            <person name="Stover N.A."/>
            <person name="Krieger C.J."/>
            <person name="del Toro C."/>
            <person name="Ryder H.F."/>
            <person name="Williamson S.C."/>
            <person name="Barbeau R.A."/>
            <person name="Hamilton E.P."/>
            <person name="Orias E."/>
        </authorList>
    </citation>
    <scope>NUCLEOTIDE SEQUENCE [LARGE SCALE GENOMIC DNA]</scope>
    <source>
        <strain evidence="3">SB210</strain>
    </source>
</reference>
<evidence type="ECO:0000313" key="2">
    <source>
        <dbReference type="EMBL" id="EWS73184.1"/>
    </source>
</evidence>
<dbReference type="EMBL" id="GG662612">
    <property type="protein sequence ID" value="EWS73184.1"/>
    <property type="molecule type" value="Genomic_DNA"/>
</dbReference>
<gene>
    <name evidence="2" type="ORF">TTHERM_000408795</name>
</gene>
<accession>W7XIC7</accession>
<keyword evidence="3" id="KW-1185">Reference proteome</keyword>
<dbReference type="KEGG" id="tet:TTHERM_000408795"/>
<dbReference type="Proteomes" id="UP000009168">
    <property type="component" value="Unassembled WGS sequence"/>
</dbReference>
<protein>
    <submittedName>
        <fullName evidence="2">Transmembrane protein, putative</fullName>
    </submittedName>
</protein>
<name>W7XIC7_TETTS</name>
<keyword evidence="1" id="KW-0472">Membrane</keyword>
<keyword evidence="1 2" id="KW-0812">Transmembrane</keyword>
<evidence type="ECO:0000313" key="3">
    <source>
        <dbReference type="Proteomes" id="UP000009168"/>
    </source>
</evidence>
<organism evidence="2 3">
    <name type="scientific">Tetrahymena thermophila (strain SB210)</name>
    <dbReference type="NCBI Taxonomy" id="312017"/>
    <lineage>
        <taxon>Eukaryota</taxon>
        <taxon>Sar</taxon>
        <taxon>Alveolata</taxon>
        <taxon>Ciliophora</taxon>
        <taxon>Intramacronucleata</taxon>
        <taxon>Oligohymenophorea</taxon>
        <taxon>Hymenostomatida</taxon>
        <taxon>Tetrahymenina</taxon>
        <taxon>Tetrahymenidae</taxon>
        <taxon>Tetrahymena</taxon>
    </lineage>
</organism>
<dbReference type="AlphaFoldDB" id="W7XIC7"/>
<dbReference type="RefSeq" id="XP_012654260.1">
    <property type="nucleotide sequence ID" value="XM_012798806.1"/>
</dbReference>
<dbReference type="GeneID" id="24438792"/>
<evidence type="ECO:0000256" key="1">
    <source>
        <dbReference type="SAM" id="Phobius"/>
    </source>
</evidence>
<keyword evidence="1" id="KW-1133">Transmembrane helix</keyword>